<sequence length="88" mass="9972">MSFAAGDSRLASQGGALDNRATFLRWPAMFGRLFKFFVLCGVLLMLARWLLNRRQRQSLHELFSTLALALLLSAGLFSALYLLGWHRL</sequence>
<reference evidence="3" key="1">
    <citation type="journal article" date="2019" name="Int. J. Syst. Evol. Microbiol.">
        <title>The Global Catalogue of Microorganisms (GCM) 10K type strain sequencing project: providing services to taxonomists for standard genome sequencing and annotation.</title>
        <authorList>
            <consortium name="The Broad Institute Genomics Platform"/>
            <consortium name="The Broad Institute Genome Sequencing Center for Infectious Disease"/>
            <person name="Wu L."/>
            <person name="Ma J."/>
        </authorList>
    </citation>
    <scope>NUCLEOTIDE SEQUENCE [LARGE SCALE GENOMIC DNA]</scope>
    <source>
        <strain evidence="3">CGMCC 4.7608</strain>
    </source>
</reference>
<evidence type="ECO:0000313" key="3">
    <source>
        <dbReference type="Proteomes" id="UP001595999"/>
    </source>
</evidence>
<comment type="caution">
    <text evidence="2">The sequence shown here is derived from an EMBL/GenBank/DDBJ whole genome shotgun (WGS) entry which is preliminary data.</text>
</comment>
<keyword evidence="1" id="KW-1133">Transmembrane helix</keyword>
<dbReference type="NCBIfam" id="NF047648">
    <property type="entry name" value="MIGRI_fam"/>
    <property type="match status" value="1"/>
</dbReference>
<dbReference type="InterPro" id="IPR058186">
    <property type="entry name" value="MIGRI"/>
</dbReference>
<feature type="transmembrane region" description="Helical" evidence="1">
    <location>
        <begin position="63"/>
        <end position="83"/>
    </location>
</feature>
<evidence type="ECO:0000313" key="2">
    <source>
        <dbReference type="EMBL" id="MFC4488490.1"/>
    </source>
</evidence>
<keyword evidence="1" id="KW-0472">Membrane</keyword>
<keyword evidence="1" id="KW-0812">Transmembrane</keyword>
<organism evidence="2 3">
    <name type="scientific">Chromobacterium aquaticum</name>
    <dbReference type="NCBI Taxonomy" id="467180"/>
    <lineage>
        <taxon>Bacteria</taxon>
        <taxon>Pseudomonadati</taxon>
        <taxon>Pseudomonadota</taxon>
        <taxon>Betaproteobacteria</taxon>
        <taxon>Neisseriales</taxon>
        <taxon>Chromobacteriaceae</taxon>
        <taxon>Chromobacterium</taxon>
    </lineage>
</organism>
<proteinExistence type="predicted"/>
<feature type="transmembrane region" description="Helical" evidence="1">
    <location>
        <begin position="33"/>
        <end position="51"/>
    </location>
</feature>
<gene>
    <name evidence="2" type="ORF">ACFO0R_02560</name>
</gene>
<evidence type="ECO:0000256" key="1">
    <source>
        <dbReference type="SAM" id="Phobius"/>
    </source>
</evidence>
<name>A0ABV8ZPU6_9NEIS</name>
<protein>
    <submittedName>
        <fullName evidence="2">Uncharacterized protein</fullName>
    </submittedName>
</protein>
<keyword evidence="3" id="KW-1185">Reference proteome</keyword>
<dbReference type="EMBL" id="JBHSEK010000001">
    <property type="protein sequence ID" value="MFC4488490.1"/>
    <property type="molecule type" value="Genomic_DNA"/>
</dbReference>
<accession>A0ABV8ZPU6</accession>
<dbReference type="Proteomes" id="UP001595999">
    <property type="component" value="Unassembled WGS sequence"/>
</dbReference>